<comment type="pathway">
    <text evidence="2">Carbohydrate biosynthesis; gluconeogenesis.</text>
</comment>
<dbReference type="EC" id="4.3.1.17" evidence="11"/>
<keyword evidence="6 11" id="KW-0479">Metal-binding</keyword>
<evidence type="ECO:0000256" key="11">
    <source>
        <dbReference type="RuleBase" id="RU366059"/>
    </source>
</evidence>
<evidence type="ECO:0000313" key="13">
    <source>
        <dbReference type="EMBL" id="QNB46113.1"/>
    </source>
</evidence>
<dbReference type="GO" id="GO:0046872">
    <property type="term" value="F:metal ion binding"/>
    <property type="evidence" value="ECO:0007669"/>
    <property type="project" value="UniProtKB-KW"/>
</dbReference>
<dbReference type="Pfam" id="PF03313">
    <property type="entry name" value="SDH_alpha"/>
    <property type="match status" value="1"/>
</dbReference>
<name>A0A7G6E209_THEFR</name>
<keyword evidence="5 11" id="KW-0004">4Fe-4S</keyword>
<evidence type="ECO:0000256" key="5">
    <source>
        <dbReference type="ARBA" id="ARBA00022485"/>
    </source>
</evidence>
<dbReference type="PANTHER" id="PTHR30182">
    <property type="entry name" value="L-SERINE DEHYDRATASE"/>
    <property type="match status" value="1"/>
</dbReference>
<evidence type="ECO:0000313" key="14">
    <source>
        <dbReference type="Proteomes" id="UP000515847"/>
    </source>
</evidence>
<accession>A0A7G6E209</accession>
<protein>
    <recommendedName>
        <fullName evidence="11">L-serine dehydratase</fullName>
        <ecNumber evidence="11">4.3.1.17</ecNumber>
    </recommendedName>
</protein>
<dbReference type="InterPro" id="IPR005130">
    <property type="entry name" value="Ser_deHydtase-like_asu"/>
</dbReference>
<dbReference type="EMBL" id="CP045798">
    <property type="protein sequence ID" value="QNB46113.1"/>
    <property type="molecule type" value="Genomic_DNA"/>
</dbReference>
<dbReference type="InterPro" id="IPR004642">
    <property type="entry name" value="Ser_deHydtase_asu"/>
</dbReference>
<comment type="catalytic activity">
    <reaction evidence="10 11">
        <text>L-serine = pyruvate + NH4(+)</text>
        <dbReference type="Rhea" id="RHEA:19169"/>
        <dbReference type="ChEBI" id="CHEBI:15361"/>
        <dbReference type="ChEBI" id="CHEBI:28938"/>
        <dbReference type="ChEBI" id="CHEBI:33384"/>
        <dbReference type="EC" id="4.3.1.17"/>
    </reaction>
</comment>
<evidence type="ECO:0000256" key="2">
    <source>
        <dbReference type="ARBA" id="ARBA00004742"/>
    </source>
</evidence>
<keyword evidence="9 11" id="KW-0456">Lyase</keyword>
<sequence length="291" mass="29670">MEWSSLAEMAACAEEQGISLGRLVFLGEVQDTEGQERSVYERMSKSWQVMKEAVQEGLNNPSKSRGGMIGGEGHKLAAYLKKGRSLSGDVLDAVSRALAVAELNAAMGKIVAAPTAGSCGIIPGVLTMLQEKLNLSDEAVIYALFAASGIGLIIAQRASLSGAQGGCQAECGSAAAMAAAAVVELAGGTPFQVLDAVAISMKNNLGLVCDPVAGLVEVPCAKRNALGAANALVAADMALAGIVSVIPADEVIGAMGEIGRTMPEALRETAQGGLARTPTGLKLAKKFLSLE</sequence>
<evidence type="ECO:0000256" key="8">
    <source>
        <dbReference type="ARBA" id="ARBA00023014"/>
    </source>
</evidence>
<dbReference type="PANTHER" id="PTHR30182:SF1">
    <property type="entry name" value="L-SERINE DEHYDRATASE 1"/>
    <property type="match status" value="1"/>
</dbReference>
<keyword evidence="7 11" id="KW-0408">Iron</keyword>
<dbReference type="Proteomes" id="UP000515847">
    <property type="component" value="Chromosome"/>
</dbReference>
<evidence type="ECO:0000256" key="3">
    <source>
        <dbReference type="ARBA" id="ARBA00008636"/>
    </source>
</evidence>
<dbReference type="InterPro" id="IPR051318">
    <property type="entry name" value="Fe-S_L-Ser"/>
</dbReference>
<reference evidence="13 14" key="1">
    <citation type="journal article" date="2019" name="Front. Microbiol.">
        <title>Thermoanaerosceptrum fracticalcis gen. nov. sp. nov., a Novel Fumarate-Fermenting Microorganism From a Deep Fractured Carbonate Aquifer of the US Great Basin.</title>
        <authorList>
            <person name="Hamilton-Brehm S.D."/>
            <person name="Stewart L.E."/>
            <person name="Zavarin M."/>
            <person name="Caldwell M."/>
            <person name="Lawson P.A."/>
            <person name="Onstott T.C."/>
            <person name="Grzymski J."/>
            <person name="Neveux I."/>
            <person name="Lollar B.S."/>
            <person name="Russell C.E."/>
            <person name="Moser D.P."/>
        </authorList>
    </citation>
    <scope>NUCLEOTIDE SEQUENCE [LARGE SCALE GENOMIC DNA]</scope>
    <source>
        <strain evidence="13 14">DRI-13</strain>
    </source>
</reference>
<proteinExistence type="inferred from homology"/>
<dbReference type="AlphaFoldDB" id="A0A7G6E209"/>
<dbReference type="KEGG" id="tfr:BR63_07185"/>
<evidence type="ECO:0000256" key="1">
    <source>
        <dbReference type="ARBA" id="ARBA00001966"/>
    </source>
</evidence>
<feature type="domain" description="Serine dehydratase-like alpha subunit" evidence="12">
    <location>
        <begin position="19"/>
        <end position="275"/>
    </location>
</feature>
<evidence type="ECO:0000256" key="9">
    <source>
        <dbReference type="ARBA" id="ARBA00023239"/>
    </source>
</evidence>
<dbReference type="OrthoDB" id="9805537at2"/>
<comment type="similarity">
    <text evidence="3 11">Belongs to the iron-sulfur dependent L-serine dehydratase family.</text>
</comment>
<dbReference type="GO" id="GO:0006094">
    <property type="term" value="P:gluconeogenesis"/>
    <property type="evidence" value="ECO:0007669"/>
    <property type="project" value="UniProtKB-KW"/>
</dbReference>
<evidence type="ECO:0000256" key="4">
    <source>
        <dbReference type="ARBA" id="ARBA00022432"/>
    </source>
</evidence>
<evidence type="ECO:0000256" key="10">
    <source>
        <dbReference type="ARBA" id="ARBA00049406"/>
    </source>
</evidence>
<evidence type="ECO:0000256" key="7">
    <source>
        <dbReference type="ARBA" id="ARBA00023004"/>
    </source>
</evidence>
<dbReference type="GO" id="GO:0051539">
    <property type="term" value="F:4 iron, 4 sulfur cluster binding"/>
    <property type="evidence" value="ECO:0007669"/>
    <property type="project" value="UniProtKB-UniRule"/>
</dbReference>
<evidence type="ECO:0000256" key="6">
    <source>
        <dbReference type="ARBA" id="ARBA00022723"/>
    </source>
</evidence>
<keyword evidence="8 11" id="KW-0411">Iron-sulfur</keyword>
<dbReference type="GO" id="GO:0003941">
    <property type="term" value="F:L-serine ammonia-lyase activity"/>
    <property type="evidence" value="ECO:0007669"/>
    <property type="project" value="UniProtKB-UniRule"/>
</dbReference>
<dbReference type="RefSeq" id="WP_034422288.1">
    <property type="nucleotide sequence ID" value="NZ_CP045798.1"/>
</dbReference>
<evidence type="ECO:0000259" key="12">
    <source>
        <dbReference type="Pfam" id="PF03313"/>
    </source>
</evidence>
<gene>
    <name evidence="13" type="primary">sdaAA</name>
    <name evidence="13" type="ORF">BR63_07185</name>
</gene>
<comment type="cofactor">
    <cofactor evidence="1 11">
        <name>[4Fe-4S] cluster</name>
        <dbReference type="ChEBI" id="CHEBI:49883"/>
    </cofactor>
</comment>
<keyword evidence="4 11" id="KW-0312">Gluconeogenesis</keyword>
<organism evidence="13 14">
    <name type="scientific">Thermanaerosceptrum fracticalcis</name>
    <dbReference type="NCBI Taxonomy" id="1712410"/>
    <lineage>
        <taxon>Bacteria</taxon>
        <taxon>Bacillati</taxon>
        <taxon>Bacillota</taxon>
        <taxon>Clostridia</taxon>
        <taxon>Eubacteriales</taxon>
        <taxon>Peptococcaceae</taxon>
        <taxon>Thermanaerosceptrum</taxon>
    </lineage>
</organism>
<dbReference type="NCBIfam" id="TIGR00718">
    <property type="entry name" value="sda_alpha"/>
    <property type="match status" value="1"/>
</dbReference>
<keyword evidence="14" id="KW-1185">Reference proteome</keyword>